<reference evidence="16 17" key="1">
    <citation type="submission" date="2020-02" db="EMBL/GenBank/DDBJ databases">
        <title>Genome assembly of a novel Clostridium senegalense strain.</title>
        <authorList>
            <person name="Gupta T.B."/>
            <person name="Jauregui R."/>
            <person name="Maclean P."/>
            <person name="Nawarathana A."/>
            <person name="Brightwell G."/>
        </authorList>
    </citation>
    <scope>NUCLEOTIDE SEQUENCE [LARGE SCALE GENOMIC DNA]</scope>
    <source>
        <strain evidence="16 17">AGRFS4</strain>
    </source>
</reference>
<gene>
    <name evidence="13" type="primary">atpF</name>
    <name evidence="16" type="ORF">G3M99_14770</name>
</gene>
<evidence type="ECO:0000256" key="13">
    <source>
        <dbReference type="HAMAP-Rule" id="MF_01398"/>
    </source>
</evidence>
<evidence type="ECO:0000256" key="14">
    <source>
        <dbReference type="RuleBase" id="RU003848"/>
    </source>
</evidence>
<dbReference type="Pfam" id="PF00430">
    <property type="entry name" value="ATP-synt_B"/>
    <property type="match status" value="1"/>
</dbReference>
<evidence type="ECO:0000256" key="8">
    <source>
        <dbReference type="ARBA" id="ARBA00023065"/>
    </source>
</evidence>
<evidence type="ECO:0000256" key="15">
    <source>
        <dbReference type="SAM" id="Coils"/>
    </source>
</evidence>
<comment type="function">
    <text evidence="11 13">F(1)F(0) ATP synthase produces ATP from ADP in the presence of a proton or sodium gradient. F-type ATPases consist of two structural domains, F(1) containing the extramembraneous catalytic core and F(0) containing the membrane proton channel, linked together by a central stalk and a peripheral stalk. During catalysis, ATP synthesis in the catalytic domain of F(1) is coupled via a rotary mechanism of the central stalk subunits to proton translocation.</text>
</comment>
<name>A0A6M0H713_9CLOT</name>
<keyword evidence="6 13" id="KW-0375">Hydrogen ion transport</keyword>
<keyword evidence="8 13" id="KW-0406">Ion transport</keyword>
<evidence type="ECO:0000256" key="9">
    <source>
        <dbReference type="ARBA" id="ARBA00023136"/>
    </source>
</evidence>
<comment type="caution">
    <text evidence="16">The sequence shown here is derived from an EMBL/GenBank/DDBJ whole genome shotgun (WGS) entry which is preliminary data.</text>
</comment>
<dbReference type="AlphaFoldDB" id="A0A6M0H713"/>
<evidence type="ECO:0000313" key="17">
    <source>
        <dbReference type="Proteomes" id="UP000481872"/>
    </source>
</evidence>
<dbReference type="InterPro" id="IPR050059">
    <property type="entry name" value="ATP_synthase_B_chain"/>
</dbReference>
<dbReference type="NCBIfam" id="NF009992">
    <property type="entry name" value="PRK13461.1"/>
    <property type="match status" value="1"/>
</dbReference>
<dbReference type="Proteomes" id="UP000481872">
    <property type="component" value="Unassembled WGS sequence"/>
</dbReference>
<comment type="subcellular location">
    <subcellularLocation>
        <location evidence="13">Cell membrane</location>
        <topology evidence="13">Single-pass membrane protein</topology>
    </subcellularLocation>
    <subcellularLocation>
        <location evidence="12">Endomembrane system</location>
        <topology evidence="12">Single-pass membrane protein</topology>
    </subcellularLocation>
</comment>
<dbReference type="InterPro" id="IPR002146">
    <property type="entry name" value="ATP_synth_b/b'su_bac/chlpt"/>
</dbReference>
<dbReference type="GO" id="GO:0045259">
    <property type="term" value="C:proton-transporting ATP synthase complex"/>
    <property type="evidence" value="ECO:0007669"/>
    <property type="project" value="UniProtKB-KW"/>
</dbReference>
<evidence type="ECO:0000256" key="11">
    <source>
        <dbReference type="ARBA" id="ARBA00025198"/>
    </source>
</evidence>
<evidence type="ECO:0000256" key="2">
    <source>
        <dbReference type="ARBA" id="ARBA00022448"/>
    </source>
</evidence>
<keyword evidence="15" id="KW-0175">Coiled coil</keyword>
<comment type="subunit">
    <text evidence="13">F-type ATPases have 2 components, F(1) - the catalytic core - and F(0) - the membrane proton channel. F(1) has five subunits: alpha(3), beta(3), gamma(1), delta(1), epsilon(1). F(0) has three main subunits: a(1), b(2) and c(10-14). The alpha and beta chains form an alternating ring which encloses part of the gamma chain. F(1) is attached to F(0) by a central stalk formed by the gamma and epsilon chains, while a peripheral stalk is formed by the delta and b chains.</text>
</comment>
<evidence type="ECO:0000256" key="6">
    <source>
        <dbReference type="ARBA" id="ARBA00022781"/>
    </source>
</evidence>
<keyword evidence="3 13" id="KW-1003">Cell membrane</keyword>
<proteinExistence type="inferred from homology"/>
<dbReference type="CDD" id="cd06503">
    <property type="entry name" value="ATP-synt_Fo_b"/>
    <property type="match status" value="1"/>
</dbReference>
<comment type="function">
    <text evidence="13">Component of the F(0) channel, it forms part of the peripheral stalk, linking F(1) to F(0).</text>
</comment>
<keyword evidence="5 13" id="KW-0812">Transmembrane</keyword>
<dbReference type="RefSeq" id="WP_199870650.1">
    <property type="nucleotide sequence ID" value="NZ_JAAGPU010000033.1"/>
</dbReference>
<dbReference type="PANTHER" id="PTHR33445:SF1">
    <property type="entry name" value="ATP SYNTHASE SUBUNIT B"/>
    <property type="match status" value="1"/>
</dbReference>
<evidence type="ECO:0000256" key="7">
    <source>
        <dbReference type="ARBA" id="ARBA00022989"/>
    </source>
</evidence>
<dbReference type="GO" id="GO:0005886">
    <property type="term" value="C:plasma membrane"/>
    <property type="evidence" value="ECO:0007669"/>
    <property type="project" value="UniProtKB-SubCell"/>
</dbReference>
<keyword evidence="17" id="KW-1185">Reference proteome</keyword>
<evidence type="ECO:0000256" key="5">
    <source>
        <dbReference type="ARBA" id="ARBA00022692"/>
    </source>
</evidence>
<evidence type="ECO:0000313" key="16">
    <source>
        <dbReference type="EMBL" id="NEU06094.1"/>
    </source>
</evidence>
<dbReference type="EMBL" id="JAAGPU010000033">
    <property type="protein sequence ID" value="NEU06094.1"/>
    <property type="molecule type" value="Genomic_DNA"/>
</dbReference>
<evidence type="ECO:0000256" key="10">
    <source>
        <dbReference type="ARBA" id="ARBA00023310"/>
    </source>
</evidence>
<dbReference type="InterPro" id="IPR005864">
    <property type="entry name" value="ATP_synth_F0_bsu_bac"/>
</dbReference>
<feature type="transmembrane region" description="Helical" evidence="13">
    <location>
        <begin position="6"/>
        <end position="27"/>
    </location>
</feature>
<dbReference type="NCBIfam" id="TIGR01144">
    <property type="entry name" value="ATP_synt_b"/>
    <property type="match status" value="1"/>
</dbReference>
<dbReference type="HAMAP" id="MF_01398">
    <property type="entry name" value="ATP_synth_b_bprime"/>
    <property type="match status" value="1"/>
</dbReference>
<evidence type="ECO:0000256" key="1">
    <source>
        <dbReference type="ARBA" id="ARBA00005513"/>
    </source>
</evidence>
<evidence type="ECO:0000256" key="3">
    <source>
        <dbReference type="ARBA" id="ARBA00022475"/>
    </source>
</evidence>
<dbReference type="GO" id="GO:0012505">
    <property type="term" value="C:endomembrane system"/>
    <property type="evidence" value="ECO:0007669"/>
    <property type="project" value="UniProtKB-SubCell"/>
</dbReference>
<dbReference type="PANTHER" id="PTHR33445">
    <property type="entry name" value="ATP SYNTHASE SUBUNIT B', CHLOROPLASTIC"/>
    <property type="match status" value="1"/>
</dbReference>
<keyword evidence="2 13" id="KW-0813">Transport</keyword>
<keyword evidence="9 13" id="KW-0472">Membrane</keyword>
<sequence length="159" mass="18500">MDINPSVIAAAIINFFIFFLIIKKFIYKPTMAMVDGRRDEVETALNHAKSEEAKIESLRIEQEERIKEYKDEGQKLVDAYKEKAERVSVDIIAEAKKECDVLRSRTKQEIAREKRKAEDEMKTQVVDLSLNLAEKALEKKIDEDEHRRLIDEFISKVGN</sequence>
<dbReference type="GO" id="GO:0046961">
    <property type="term" value="F:proton-transporting ATPase activity, rotational mechanism"/>
    <property type="evidence" value="ECO:0007669"/>
    <property type="project" value="TreeGrafter"/>
</dbReference>
<keyword evidence="7 13" id="KW-1133">Transmembrane helix</keyword>
<keyword evidence="4 13" id="KW-0138">CF(0)</keyword>
<keyword evidence="10 13" id="KW-0066">ATP synthesis</keyword>
<evidence type="ECO:0000256" key="12">
    <source>
        <dbReference type="ARBA" id="ARBA00037847"/>
    </source>
</evidence>
<feature type="coiled-coil region" evidence="15">
    <location>
        <begin position="41"/>
        <end position="72"/>
    </location>
</feature>
<evidence type="ECO:0000256" key="4">
    <source>
        <dbReference type="ARBA" id="ARBA00022547"/>
    </source>
</evidence>
<organism evidence="16 17">
    <name type="scientific">Clostridium senegalense</name>
    <dbReference type="NCBI Taxonomy" id="1465809"/>
    <lineage>
        <taxon>Bacteria</taxon>
        <taxon>Bacillati</taxon>
        <taxon>Bacillota</taxon>
        <taxon>Clostridia</taxon>
        <taxon>Eubacteriales</taxon>
        <taxon>Clostridiaceae</taxon>
        <taxon>Clostridium</taxon>
    </lineage>
</organism>
<comment type="similarity">
    <text evidence="1 13 14">Belongs to the ATPase B chain family.</text>
</comment>
<accession>A0A6M0H713</accession>
<dbReference type="GO" id="GO:0046933">
    <property type="term" value="F:proton-transporting ATP synthase activity, rotational mechanism"/>
    <property type="evidence" value="ECO:0007669"/>
    <property type="project" value="UniProtKB-UniRule"/>
</dbReference>
<protein>
    <recommendedName>
        <fullName evidence="13">ATP synthase subunit b</fullName>
    </recommendedName>
    <alternativeName>
        <fullName evidence="13">ATP synthase F(0) sector subunit b</fullName>
    </alternativeName>
    <alternativeName>
        <fullName evidence="13">ATPase subunit I</fullName>
    </alternativeName>
    <alternativeName>
        <fullName evidence="13">F-type ATPase subunit b</fullName>
        <shortName evidence="13">F-ATPase subunit b</shortName>
    </alternativeName>
</protein>